<dbReference type="Pfam" id="PF14054">
    <property type="entry name" value="DUF4249"/>
    <property type="match status" value="1"/>
</dbReference>
<dbReference type="EMBL" id="BAABHB010000003">
    <property type="protein sequence ID" value="GAA4402447.1"/>
    <property type="molecule type" value="Genomic_DNA"/>
</dbReference>
<organism evidence="1 2">
    <name type="scientific">Nibrella viscosa</name>
    <dbReference type="NCBI Taxonomy" id="1084524"/>
    <lineage>
        <taxon>Bacteria</taxon>
        <taxon>Pseudomonadati</taxon>
        <taxon>Bacteroidota</taxon>
        <taxon>Cytophagia</taxon>
        <taxon>Cytophagales</taxon>
        <taxon>Spirosomataceae</taxon>
        <taxon>Nibrella</taxon>
    </lineage>
</organism>
<accession>A0ABP8K9E4</accession>
<dbReference type="InterPro" id="IPR025345">
    <property type="entry name" value="DUF4249"/>
</dbReference>
<proteinExistence type="predicted"/>
<evidence type="ECO:0008006" key="3">
    <source>
        <dbReference type="Google" id="ProtNLM"/>
    </source>
</evidence>
<reference evidence="2" key="1">
    <citation type="journal article" date="2019" name="Int. J. Syst. Evol. Microbiol.">
        <title>The Global Catalogue of Microorganisms (GCM) 10K type strain sequencing project: providing services to taxonomists for standard genome sequencing and annotation.</title>
        <authorList>
            <consortium name="The Broad Institute Genomics Platform"/>
            <consortium name="The Broad Institute Genome Sequencing Center for Infectious Disease"/>
            <person name="Wu L."/>
            <person name="Ma J."/>
        </authorList>
    </citation>
    <scope>NUCLEOTIDE SEQUENCE [LARGE SCALE GENOMIC DNA]</scope>
    <source>
        <strain evidence="2">JCM 17925</strain>
    </source>
</reference>
<sequence>MPRSLVVEGLITDRPGPYTVKLTTSADYSFKSVNLLVNGATVTISDNAGNQEVLKEIGSSGSYQSSPTGIRGVAGRTYTLTIQTRDGKRYVSEPELLKATPPILKAYYEFREDPYALTSDKISGWDVYIDTKDPETSGDYYQWSWTHYEQLVACRSVTDSRTNITTDYYCCTPCWEITRCYDCVNINSDANINGKAISRQFIMRVPFTSFSRYYLEVEQKMISRGAYQFLSSVKKLTRNTGGLFDAAPASVRGNIRCTSHPTEVAYGYFGAAGISVVPLTVERTSGIGNPPAGRPWNFPYPSNPPCVACENNEYRTPVKPQWFN</sequence>
<keyword evidence="2" id="KW-1185">Reference proteome</keyword>
<evidence type="ECO:0000313" key="2">
    <source>
        <dbReference type="Proteomes" id="UP001500936"/>
    </source>
</evidence>
<protein>
    <recommendedName>
        <fullName evidence="3">DUF4249 domain-containing protein</fullName>
    </recommendedName>
</protein>
<evidence type="ECO:0000313" key="1">
    <source>
        <dbReference type="EMBL" id="GAA4402447.1"/>
    </source>
</evidence>
<name>A0ABP8K9E4_9BACT</name>
<dbReference type="Proteomes" id="UP001500936">
    <property type="component" value="Unassembled WGS sequence"/>
</dbReference>
<gene>
    <name evidence="1" type="ORF">GCM10023187_17540</name>
</gene>
<comment type="caution">
    <text evidence="1">The sequence shown here is derived from an EMBL/GenBank/DDBJ whole genome shotgun (WGS) entry which is preliminary data.</text>
</comment>